<dbReference type="EMBL" id="CP108084">
    <property type="protein sequence ID" value="WUP50327.1"/>
    <property type="molecule type" value="Genomic_DNA"/>
</dbReference>
<evidence type="ECO:0000313" key="3">
    <source>
        <dbReference type="EMBL" id="WUP50327.1"/>
    </source>
</evidence>
<dbReference type="SUPFAM" id="SSF52507">
    <property type="entry name" value="Homo-oligomeric flavin-containing Cys decarboxylases, HFCD"/>
    <property type="match status" value="1"/>
</dbReference>
<dbReference type="Proteomes" id="UP001432190">
    <property type="component" value="Chromosome"/>
</dbReference>
<accession>A0A420F649</accession>
<dbReference type="EMBL" id="RAQQ01000003">
    <property type="protein sequence ID" value="RKF28391.1"/>
    <property type="molecule type" value="Genomic_DNA"/>
</dbReference>
<dbReference type="Gene3D" id="3.40.50.1950">
    <property type="entry name" value="Flavin prenyltransferase-like"/>
    <property type="match status" value="1"/>
</dbReference>
<dbReference type="AlphaFoldDB" id="A0A420F649"/>
<dbReference type="Proteomes" id="UP000285744">
    <property type="component" value="Unassembled WGS sequence"/>
</dbReference>
<dbReference type="GO" id="GO:0003824">
    <property type="term" value="F:catalytic activity"/>
    <property type="evidence" value="ECO:0007669"/>
    <property type="project" value="InterPro"/>
</dbReference>
<keyword evidence="5" id="KW-1185">Reference proteome</keyword>
<feature type="domain" description="Flavoprotein" evidence="1">
    <location>
        <begin position="24"/>
        <end position="139"/>
    </location>
</feature>
<evidence type="ECO:0000313" key="5">
    <source>
        <dbReference type="Proteomes" id="UP001432190"/>
    </source>
</evidence>
<dbReference type="Pfam" id="PF02441">
    <property type="entry name" value="Flavoprotein"/>
    <property type="match status" value="1"/>
</dbReference>
<reference evidence="2 4" key="1">
    <citation type="journal article" date="2018" name="Int. J. Syst. Evol. Microbiol.">
        <title>Micromonospora globbae sp. nov., an endophytic actinomycete isolated from roots of Globba winitii C. H. Wright.</title>
        <authorList>
            <person name="Kuncharoen N."/>
            <person name="Pittayakhajonwut P."/>
            <person name="Tanasupawat S."/>
        </authorList>
    </citation>
    <scope>NUCLEOTIDE SEQUENCE [LARGE SCALE GENOMIC DNA]</scope>
    <source>
        <strain evidence="2 4">WPS1-2</strain>
    </source>
</reference>
<dbReference type="InterPro" id="IPR003382">
    <property type="entry name" value="Flavoprotein"/>
</dbReference>
<proteinExistence type="predicted"/>
<organism evidence="2 4">
    <name type="scientific">Micromonospora globbae</name>
    <dbReference type="NCBI Taxonomy" id="1894969"/>
    <lineage>
        <taxon>Bacteria</taxon>
        <taxon>Bacillati</taxon>
        <taxon>Actinomycetota</taxon>
        <taxon>Actinomycetes</taxon>
        <taxon>Micromonosporales</taxon>
        <taxon>Micromonosporaceae</taxon>
        <taxon>Micromonospora</taxon>
    </lineage>
</organism>
<evidence type="ECO:0000259" key="1">
    <source>
        <dbReference type="Pfam" id="PF02441"/>
    </source>
</evidence>
<reference evidence="3" key="2">
    <citation type="submission" date="2022-10" db="EMBL/GenBank/DDBJ databases">
        <title>The complete genomes of actinobacterial strains from the NBC collection.</title>
        <authorList>
            <person name="Joergensen T.S."/>
            <person name="Alvarez Arevalo M."/>
            <person name="Sterndorff E.B."/>
            <person name="Faurdal D."/>
            <person name="Vuksanovic O."/>
            <person name="Mourched A.-S."/>
            <person name="Charusanti P."/>
            <person name="Shaw S."/>
            <person name="Blin K."/>
            <person name="Weber T."/>
        </authorList>
    </citation>
    <scope>NUCLEOTIDE SEQUENCE</scope>
    <source>
        <strain evidence="3">NBC_00256</strain>
    </source>
</reference>
<name>A0A420F649_9ACTN</name>
<gene>
    <name evidence="2" type="ORF">D7I43_05045</name>
    <name evidence="3" type="ORF">OG994_01930</name>
</gene>
<dbReference type="RefSeq" id="WP_120327203.1">
    <property type="nucleotide sequence ID" value="NZ_CP108084.1"/>
</dbReference>
<sequence>MPGTSRSPVLHLVVCDTEPTSELAPFIAACQELTWEVHVVSTPDALDAAGRTRLADLTHHPVREDDGTEALDPLPPADAFAVAPASFDLVNKWAYGLNDNLALRLLNEATGIGLPVVVVPAPDPGLARHPAFRESLDRLRHWGVTVTRPADEGDRVPWQAAAQVVAAWTRFARVPAQPTADRSRDDELVTQSG</sequence>
<dbReference type="OrthoDB" id="161343at2"/>
<evidence type="ECO:0000313" key="2">
    <source>
        <dbReference type="EMBL" id="RKF28391.1"/>
    </source>
</evidence>
<protein>
    <submittedName>
        <fullName evidence="2">Flavoprotein</fullName>
    </submittedName>
</protein>
<evidence type="ECO:0000313" key="4">
    <source>
        <dbReference type="Proteomes" id="UP000285744"/>
    </source>
</evidence>
<dbReference type="InterPro" id="IPR036551">
    <property type="entry name" value="Flavin_trans-like"/>
</dbReference>